<dbReference type="InterPro" id="IPR036179">
    <property type="entry name" value="Ig-like_dom_sf"/>
</dbReference>
<dbReference type="Pfam" id="PF07686">
    <property type="entry name" value="V-set"/>
    <property type="match status" value="1"/>
</dbReference>
<dbReference type="Proteomes" id="UP000291020">
    <property type="component" value="Unassembled WGS sequence"/>
</dbReference>
<reference evidence="9" key="1">
    <citation type="journal article" date="2017" name="PLoS ONE">
        <title>The Agassiz's desert tortoise genome provides a resource for the conservation of a threatened species.</title>
        <authorList>
            <person name="Tollis M."/>
            <person name="DeNardo D.F."/>
            <person name="Cornelius J.A."/>
            <person name="Dolby G.A."/>
            <person name="Edwards T."/>
            <person name="Henen B.T."/>
            <person name="Karl A.E."/>
            <person name="Murphy R.W."/>
            <person name="Kusumi K."/>
        </authorList>
    </citation>
    <scope>NUCLEOTIDE SEQUENCE [LARGE SCALE GENOMIC DNA]</scope>
</reference>
<reference evidence="8" key="3">
    <citation type="submission" date="2025-09" db="UniProtKB">
        <authorList>
            <consortium name="Ensembl"/>
        </authorList>
    </citation>
    <scope>IDENTIFICATION</scope>
</reference>
<feature type="chain" id="PRO_5019134072" description="Ig-like domain-containing protein" evidence="6">
    <location>
        <begin position="27"/>
        <end position="152"/>
    </location>
</feature>
<sequence>MRIFPSWVVSNSFYWLLLISTRGVTQRQGQLIGVQNDSVTPGCTFSTEDAGYDIYWYKQGSSGQTKYLFRRSVGANAKGAKKYVGLKIAELELSDSAMYFCAIAERALGYHCRWVNRGDYGKSSDQFFLDSETKLGQIEISVKRHNKLQAGV</sequence>
<dbReference type="AlphaFoldDB" id="A0A452I846"/>
<keyword evidence="1 6" id="KW-0732">Signal</keyword>
<evidence type="ECO:0000313" key="9">
    <source>
        <dbReference type="Proteomes" id="UP000291020"/>
    </source>
</evidence>
<evidence type="ECO:0000256" key="6">
    <source>
        <dbReference type="SAM" id="SignalP"/>
    </source>
</evidence>
<keyword evidence="5" id="KW-0391">Immunity</keyword>
<evidence type="ECO:0000256" key="3">
    <source>
        <dbReference type="ARBA" id="ARBA00023170"/>
    </source>
</evidence>
<reference evidence="8" key="2">
    <citation type="submission" date="2025-08" db="UniProtKB">
        <authorList>
            <consortium name="Ensembl"/>
        </authorList>
    </citation>
    <scope>IDENTIFICATION</scope>
</reference>
<keyword evidence="4" id="KW-0393">Immunoglobulin domain</keyword>
<evidence type="ECO:0000313" key="8">
    <source>
        <dbReference type="Ensembl" id="ENSGAGP00000023818.1"/>
    </source>
</evidence>
<organism evidence="8 9">
    <name type="scientific">Gopherus agassizii</name>
    <name type="common">Agassiz's desert tortoise</name>
    <dbReference type="NCBI Taxonomy" id="38772"/>
    <lineage>
        <taxon>Eukaryota</taxon>
        <taxon>Metazoa</taxon>
        <taxon>Chordata</taxon>
        <taxon>Craniata</taxon>
        <taxon>Vertebrata</taxon>
        <taxon>Euteleostomi</taxon>
        <taxon>Archelosauria</taxon>
        <taxon>Testudinata</taxon>
        <taxon>Testudines</taxon>
        <taxon>Cryptodira</taxon>
        <taxon>Durocryptodira</taxon>
        <taxon>Testudinoidea</taxon>
        <taxon>Testudinidae</taxon>
        <taxon>Gopherus</taxon>
    </lineage>
</organism>
<feature type="signal peptide" evidence="6">
    <location>
        <begin position="1"/>
        <end position="26"/>
    </location>
</feature>
<name>A0A452I846_9SAUR</name>
<keyword evidence="5" id="KW-1279">T cell receptor</keyword>
<keyword evidence="3" id="KW-0675">Receptor</keyword>
<proteinExistence type="predicted"/>
<dbReference type="InterPro" id="IPR013106">
    <property type="entry name" value="Ig_V-set"/>
</dbReference>
<dbReference type="GO" id="GO:0042101">
    <property type="term" value="C:T cell receptor complex"/>
    <property type="evidence" value="ECO:0007669"/>
    <property type="project" value="UniProtKB-KW"/>
</dbReference>
<protein>
    <recommendedName>
        <fullName evidence="7">Ig-like domain-containing protein</fullName>
    </recommendedName>
</protein>
<dbReference type="PROSITE" id="PS50835">
    <property type="entry name" value="IG_LIKE"/>
    <property type="match status" value="1"/>
</dbReference>
<dbReference type="InterPro" id="IPR007110">
    <property type="entry name" value="Ig-like_dom"/>
</dbReference>
<keyword evidence="2" id="KW-1064">Adaptive immunity</keyword>
<accession>A0A452I846</accession>
<evidence type="ECO:0000256" key="2">
    <source>
        <dbReference type="ARBA" id="ARBA00023130"/>
    </source>
</evidence>
<evidence type="ECO:0000256" key="1">
    <source>
        <dbReference type="ARBA" id="ARBA00022729"/>
    </source>
</evidence>
<feature type="domain" description="Ig-like" evidence="7">
    <location>
        <begin position="5"/>
        <end position="103"/>
    </location>
</feature>
<dbReference type="Gene3D" id="2.60.40.10">
    <property type="entry name" value="Immunoglobulins"/>
    <property type="match status" value="1"/>
</dbReference>
<dbReference type="InterPro" id="IPR051287">
    <property type="entry name" value="TCR_variable_region"/>
</dbReference>
<dbReference type="Ensembl" id="ENSGAGT00000027131.1">
    <property type="protein sequence ID" value="ENSGAGP00000023818.1"/>
    <property type="gene ID" value="ENSGAGG00000017429.1"/>
</dbReference>
<keyword evidence="9" id="KW-1185">Reference proteome</keyword>
<dbReference type="GO" id="GO:0002250">
    <property type="term" value="P:adaptive immune response"/>
    <property type="evidence" value="ECO:0007669"/>
    <property type="project" value="UniProtKB-KW"/>
</dbReference>
<evidence type="ECO:0000259" key="7">
    <source>
        <dbReference type="PROSITE" id="PS50835"/>
    </source>
</evidence>
<dbReference type="SUPFAM" id="SSF48726">
    <property type="entry name" value="Immunoglobulin"/>
    <property type="match status" value="1"/>
</dbReference>
<dbReference type="PANTHER" id="PTHR19367:SF45">
    <property type="entry name" value="IG-LIKE DOMAIN-CONTAINING PROTEIN"/>
    <property type="match status" value="1"/>
</dbReference>
<dbReference type="PANTHER" id="PTHR19367">
    <property type="entry name" value="T-CELL RECEPTOR ALPHA CHAIN V REGION"/>
    <property type="match status" value="1"/>
</dbReference>
<evidence type="ECO:0000256" key="5">
    <source>
        <dbReference type="ARBA" id="ARBA00043266"/>
    </source>
</evidence>
<dbReference type="STRING" id="38772.ENSGAGP00000023818"/>
<evidence type="ECO:0000256" key="4">
    <source>
        <dbReference type="ARBA" id="ARBA00023319"/>
    </source>
</evidence>
<dbReference type="InterPro" id="IPR013783">
    <property type="entry name" value="Ig-like_fold"/>
</dbReference>